<name>A0AAP6ZWR3_9VIBR</name>
<dbReference type="InterPro" id="IPR037913">
    <property type="entry name" value="ACD_IbpA/B"/>
</dbReference>
<sequence length="154" mass="17175">MNSIDLTPLYRNSVGFDRLASLLDHALTSETTVSGYPPYNIEVLSENRYAITLAVAGFMQEELDIQVEKGVLTVRGNKSSESESKFLYQGIANRTFERKFNLAEYIEVADADLSHGLLTITLVKEIPEDMKPKSIVINQGGNVLEHKPDDVNNK</sequence>
<dbReference type="CDD" id="cd06470">
    <property type="entry name" value="ACD_IbpA-B_like"/>
    <property type="match status" value="1"/>
</dbReference>
<proteinExistence type="inferred from homology"/>
<dbReference type="Gene3D" id="2.60.40.790">
    <property type="match status" value="1"/>
</dbReference>
<evidence type="ECO:0000256" key="2">
    <source>
        <dbReference type="PROSITE-ProRule" id="PRU00285"/>
    </source>
</evidence>
<gene>
    <name evidence="5" type="ORF">F0238_26585</name>
</gene>
<dbReference type="PANTHER" id="PTHR47062">
    <property type="match status" value="1"/>
</dbReference>
<dbReference type="RefSeq" id="WP_095572769.1">
    <property type="nucleotide sequence ID" value="NZ_CP120721.1"/>
</dbReference>
<dbReference type="Pfam" id="PF00011">
    <property type="entry name" value="HSP20"/>
    <property type="match status" value="1"/>
</dbReference>
<evidence type="ECO:0000259" key="4">
    <source>
        <dbReference type="PROSITE" id="PS01031"/>
    </source>
</evidence>
<dbReference type="InterPro" id="IPR008978">
    <property type="entry name" value="HSP20-like_chaperone"/>
</dbReference>
<evidence type="ECO:0000313" key="5">
    <source>
        <dbReference type="EMBL" id="NOJ26268.1"/>
    </source>
</evidence>
<dbReference type="GeneID" id="93944886"/>
<comment type="caution">
    <text evidence="5">The sequence shown here is derived from an EMBL/GenBank/DDBJ whole genome shotgun (WGS) entry which is preliminary data.</text>
</comment>
<evidence type="ECO:0000256" key="1">
    <source>
        <dbReference type="ARBA" id="ARBA00023016"/>
    </source>
</evidence>
<dbReference type="Proteomes" id="UP000576645">
    <property type="component" value="Unassembled WGS sequence"/>
</dbReference>
<dbReference type="PROSITE" id="PS01031">
    <property type="entry name" value="SHSP"/>
    <property type="match status" value="1"/>
</dbReference>
<dbReference type="SUPFAM" id="SSF49764">
    <property type="entry name" value="HSP20-like chaperones"/>
    <property type="match status" value="1"/>
</dbReference>
<dbReference type="InterPro" id="IPR002068">
    <property type="entry name" value="A-crystallin/Hsp20_dom"/>
</dbReference>
<comment type="similarity">
    <text evidence="2 3">Belongs to the small heat shock protein (HSP20) family.</text>
</comment>
<dbReference type="AlphaFoldDB" id="A0AAP6ZWR3"/>
<dbReference type="PANTHER" id="PTHR47062:SF1">
    <property type="entry name" value="SMALL HEAT SHOCK PROTEIN IBPA"/>
    <property type="match status" value="1"/>
</dbReference>
<keyword evidence="1" id="KW-0346">Stress response</keyword>
<dbReference type="EMBL" id="VTXP01000031">
    <property type="protein sequence ID" value="NOJ26268.1"/>
    <property type="molecule type" value="Genomic_DNA"/>
</dbReference>
<organism evidence="5 6">
    <name type="scientific">Vibrio coralliilyticus</name>
    <dbReference type="NCBI Taxonomy" id="190893"/>
    <lineage>
        <taxon>Bacteria</taxon>
        <taxon>Pseudomonadati</taxon>
        <taxon>Pseudomonadota</taxon>
        <taxon>Gammaproteobacteria</taxon>
        <taxon>Vibrionales</taxon>
        <taxon>Vibrionaceae</taxon>
        <taxon>Vibrio</taxon>
    </lineage>
</organism>
<feature type="domain" description="SHSP" evidence="4">
    <location>
        <begin position="30"/>
        <end position="140"/>
    </location>
</feature>
<protein>
    <submittedName>
        <fullName evidence="5">Hsp20 family protein</fullName>
    </submittedName>
</protein>
<evidence type="ECO:0000256" key="3">
    <source>
        <dbReference type="RuleBase" id="RU003616"/>
    </source>
</evidence>
<accession>A0AAP6ZWR3</accession>
<reference evidence="5 6" key="1">
    <citation type="submission" date="2019-09" db="EMBL/GenBank/DDBJ databases">
        <title>Draft genome sequencing and comparative genomics of hatchery-associated Vibrios.</title>
        <authorList>
            <person name="Kehlet-Delgado H."/>
            <person name="Mueller R.S."/>
        </authorList>
    </citation>
    <scope>NUCLEOTIDE SEQUENCE [LARGE SCALE GENOMIC DNA]</scope>
    <source>
        <strain evidence="5 6">09-121-3</strain>
    </source>
</reference>
<evidence type="ECO:0000313" key="6">
    <source>
        <dbReference type="Proteomes" id="UP000576645"/>
    </source>
</evidence>